<evidence type="ECO:0000313" key="2">
    <source>
        <dbReference type="Proteomes" id="UP001157502"/>
    </source>
</evidence>
<comment type="caution">
    <text evidence="1">The sequence shown here is derived from an EMBL/GenBank/DDBJ whole genome shotgun (WGS) entry which is preliminary data.</text>
</comment>
<keyword evidence="2" id="KW-1185">Reference proteome</keyword>
<gene>
    <name evidence="1" type="ORF">DPEC_G00005920</name>
</gene>
<sequence length="279" mass="33331">MHKSLNLEDISFINELINPPSQGEPYTSRKEEKPFLYEIVSNKTNGIDVDKWDYLARDSYYLGVQNNFDYRRSLKFARVIEVDGRKQICYRDKEVDNLYDMYQTRHCLHRRACQHRVCNAVELMITDAFVKADRMFKISETIDDMEAFTKLTDKLFDEILHSPDPELADARKILQNITQRRFYKCVGETHAEHFSEEIKMDWGMGEDNPIDHVRFYNKQRIDNAFQIRQHQVSSLLPQRFSVKWIRVYSKKTDTVILDEAKRIFNQWCIANRFPLLQVR</sequence>
<name>A0ACC2HKZ7_DALPE</name>
<reference evidence="1" key="1">
    <citation type="submission" date="2021-05" db="EMBL/GenBank/DDBJ databases">
        <authorList>
            <person name="Pan Q."/>
            <person name="Jouanno E."/>
            <person name="Zahm M."/>
            <person name="Klopp C."/>
            <person name="Cabau C."/>
            <person name="Louis A."/>
            <person name="Berthelot C."/>
            <person name="Parey E."/>
            <person name="Roest Crollius H."/>
            <person name="Montfort J."/>
            <person name="Robinson-Rechavi M."/>
            <person name="Bouchez O."/>
            <person name="Lampietro C."/>
            <person name="Lopez Roques C."/>
            <person name="Donnadieu C."/>
            <person name="Postlethwait J."/>
            <person name="Bobe J."/>
            <person name="Dillon D."/>
            <person name="Chandos A."/>
            <person name="von Hippel F."/>
            <person name="Guiguen Y."/>
        </authorList>
    </citation>
    <scope>NUCLEOTIDE SEQUENCE</scope>
    <source>
        <strain evidence="1">YG-Jan2019</strain>
    </source>
</reference>
<evidence type="ECO:0000313" key="1">
    <source>
        <dbReference type="EMBL" id="KAJ8016315.1"/>
    </source>
</evidence>
<proteinExistence type="predicted"/>
<protein>
    <submittedName>
        <fullName evidence="1">Uncharacterized protein</fullName>
    </submittedName>
</protein>
<accession>A0ACC2HKZ7</accession>
<dbReference type="Proteomes" id="UP001157502">
    <property type="component" value="Chromosome 1"/>
</dbReference>
<organism evidence="1 2">
    <name type="scientific">Dallia pectoralis</name>
    <name type="common">Alaska blackfish</name>
    <dbReference type="NCBI Taxonomy" id="75939"/>
    <lineage>
        <taxon>Eukaryota</taxon>
        <taxon>Metazoa</taxon>
        <taxon>Chordata</taxon>
        <taxon>Craniata</taxon>
        <taxon>Vertebrata</taxon>
        <taxon>Euteleostomi</taxon>
        <taxon>Actinopterygii</taxon>
        <taxon>Neopterygii</taxon>
        <taxon>Teleostei</taxon>
        <taxon>Protacanthopterygii</taxon>
        <taxon>Esociformes</taxon>
        <taxon>Umbridae</taxon>
        <taxon>Dallia</taxon>
    </lineage>
</organism>
<dbReference type="EMBL" id="CM055728">
    <property type="protein sequence ID" value="KAJ8016315.1"/>
    <property type="molecule type" value="Genomic_DNA"/>
</dbReference>